<organism evidence="2 3">
    <name type="scientific">Ambrosiozyma monospora</name>
    <name type="common">Yeast</name>
    <name type="synonym">Endomycopsis monosporus</name>
    <dbReference type="NCBI Taxonomy" id="43982"/>
    <lineage>
        <taxon>Eukaryota</taxon>
        <taxon>Fungi</taxon>
        <taxon>Dikarya</taxon>
        <taxon>Ascomycota</taxon>
        <taxon>Saccharomycotina</taxon>
        <taxon>Pichiomycetes</taxon>
        <taxon>Pichiales</taxon>
        <taxon>Pichiaceae</taxon>
        <taxon>Ambrosiozyma</taxon>
    </lineage>
</organism>
<dbReference type="AlphaFoldDB" id="A0A9W7DIS0"/>
<dbReference type="Proteomes" id="UP001165063">
    <property type="component" value="Unassembled WGS sequence"/>
</dbReference>
<feature type="transmembrane region" description="Helical" evidence="1">
    <location>
        <begin position="85"/>
        <end position="108"/>
    </location>
</feature>
<keyword evidence="3" id="KW-1185">Reference proteome</keyword>
<protein>
    <submittedName>
        <fullName evidence="2">Unnamed protein product</fullName>
    </submittedName>
</protein>
<evidence type="ECO:0000256" key="1">
    <source>
        <dbReference type="SAM" id="Phobius"/>
    </source>
</evidence>
<keyword evidence="1" id="KW-0812">Transmembrane</keyword>
<evidence type="ECO:0000313" key="2">
    <source>
        <dbReference type="EMBL" id="GMG41142.1"/>
    </source>
</evidence>
<keyword evidence="1" id="KW-0472">Membrane</keyword>
<reference evidence="2" key="1">
    <citation type="submission" date="2023-04" db="EMBL/GenBank/DDBJ databases">
        <title>Ambrosiozyma monospora NBRC 1965.</title>
        <authorList>
            <person name="Ichikawa N."/>
            <person name="Sato H."/>
            <person name="Tonouchi N."/>
        </authorList>
    </citation>
    <scope>NUCLEOTIDE SEQUENCE</scope>
    <source>
        <strain evidence="2">NBRC 1965</strain>
    </source>
</reference>
<name>A0A9W7DIS0_AMBMO</name>
<sequence>MNLSGRLELGSTDDGKWSTILTSNGWSKLTFDFQLVIVKVVFQFDNTGTNRCGLKGGNNDGDTDDDGGGGDCDRVFKDGVDVESWWVVIGSCCWQLLLLLMLLMCYGIRSQLLLSLSSADVDVRPIDNHFIVQISAECLLKSVLKF</sequence>
<comment type="caution">
    <text evidence="2">The sequence shown here is derived from an EMBL/GenBank/DDBJ whole genome shotgun (WGS) entry which is preliminary data.</text>
</comment>
<evidence type="ECO:0000313" key="3">
    <source>
        <dbReference type="Proteomes" id="UP001165063"/>
    </source>
</evidence>
<accession>A0A9W7DIS0</accession>
<dbReference type="EMBL" id="BSXU01004155">
    <property type="protein sequence ID" value="GMG41142.1"/>
    <property type="molecule type" value="Genomic_DNA"/>
</dbReference>
<proteinExistence type="predicted"/>
<gene>
    <name evidence="2" type="ORF">Amon01_000648800</name>
</gene>
<keyword evidence="1" id="KW-1133">Transmembrane helix</keyword>